<name>A0AAD8GW66_9APIA</name>
<sequence length="923" mass="105950">MEDHKFAADSLVEEREVLMHPLNGGNPTFRNSHFLKPIFSQDHTHFPSPPSSLLSLKPTSQNLKKLSLNSYKAHPSEKWKIWVHNLKPKYQEIWKQAGIYEAVLASTYKIPRDKDLIFGLAEKWCAETNTFVFPWGEVTITLEDVMILGGYSVLGALYLTPIPDECVGIFDSLEKAYHEIKLVYGKNVSGPMWMEYFMCSGKDLEHEAFLAMWLSRFVLLCSKGNIVMRDFHVAIHLSRGKRIALAPVVLASIYTDMRLARNSVFEFNNLESKVGSSTIFCHSDLVFMWAWERFPELRPTPCVMERTEPRSARWNEVKILEVKDVRAALDSGNESFVWRPYVITSSNCMLSRLYGGNEQWVVVESDDTESLARCFRVSELIGLGYIEQYLPHRVAMQFGLDQDVPPHVIRFNDSPKSAWRSYNRSMRGMKLYIPPRLLESDVSSRYVIWWRGLLPVSEQVVTTCSQKQKHLPLISWGHKRRRAKLLTAPGCVSQRRVDYVVEGGLTVAKEKSPSRKTKSFRNRYGLDDEAVLKTMQLKDLKDDAVVSNTKHALAEVNDVDIKLAKDEVVSKANFPENNIVNIEEKTCDNTDTDTYTLVEERQVAMYSQYGGNPTLRNAHILKPNFNENQNHLPSPPTSRFSSRLTSGKLNNYMLQSIKGYPSVKWKMWVHSLKPKYQEIWKQAGIYEAILASTYEIPRDKELIIGLAERWCAETNTFIFPWGEVTITLEDIMFLGSYSVLGALFLTPLPDDCVGIFDSLKNTYKELRSVTGGSTTAAVWMEYFMFSGKQFEHEAFLAMWLTRFVLVRSNCVMVMKDFHVAVHLSRGNKIALAPVVLASIYTNMKLLHNSMVETISLDSKVPMRFSFCHTDLVQMWVWERFPKLRPTPSVEERKEPRSARWNGVKLFKVRDVRATLDSGKESFI</sequence>
<comment type="caution">
    <text evidence="2">The sequence shown here is derived from an EMBL/GenBank/DDBJ whole genome shotgun (WGS) entry which is preliminary data.</text>
</comment>
<protein>
    <recommendedName>
        <fullName evidence="1">Aminotransferase-like plant mobile domain-containing protein</fullName>
    </recommendedName>
</protein>
<evidence type="ECO:0000259" key="1">
    <source>
        <dbReference type="Pfam" id="PF10536"/>
    </source>
</evidence>
<gene>
    <name evidence="2" type="ORF">POM88_048618</name>
</gene>
<dbReference type="Proteomes" id="UP001237642">
    <property type="component" value="Unassembled WGS sequence"/>
</dbReference>
<accession>A0AAD8GW66</accession>
<reference evidence="2" key="1">
    <citation type="submission" date="2023-02" db="EMBL/GenBank/DDBJ databases">
        <title>Genome of toxic invasive species Heracleum sosnowskyi carries increased number of genes despite the absence of recent whole-genome duplications.</title>
        <authorList>
            <person name="Schelkunov M."/>
            <person name="Shtratnikova V."/>
            <person name="Makarenko M."/>
            <person name="Klepikova A."/>
            <person name="Omelchenko D."/>
            <person name="Novikova G."/>
            <person name="Obukhova E."/>
            <person name="Bogdanov V."/>
            <person name="Penin A."/>
            <person name="Logacheva M."/>
        </authorList>
    </citation>
    <scope>NUCLEOTIDE SEQUENCE</scope>
    <source>
        <strain evidence="2">Hsosn_3</strain>
        <tissue evidence="2">Leaf</tissue>
    </source>
</reference>
<organism evidence="2 3">
    <name type="scientific">Heracleum sosnowskyi</name>
    <dbReference type="NCBI Taxonomy" id="360622"/>
    <lineage>
        <taxon>Eukaryota</taxon>
        <taxon>Viridiplantae</taxon>
        <taxon>Streptophyta</taxon>
        <taxon>Embryophyta</taxon>
        <taxon>Tracheophyta</taxon>
        <taxon>Spermatophyta</taxon>
        <taxon>Magnoliopsida</taxon>
        <taxon>eudicotyledons</taxon>
        <taxon>Gunneridae</taxon>
        <taxon>Pentapetalae</taxon>
        <taxon>asterids</taxon>
        <taxon>campanulids</taxon>
        <taxon>Apiales</taxon>
        <taxon>Apiaceae</taxon>
        <taxon>Apioideae</taxon>
        <taxon>apioid superclade</taxon>
        <taxon>Tordylieae</taxon>
        <taxon>Tordyliinae</taxon>
        <taxon>Heracleum</taxon>
    </lineage>
</organism>
<dbReference type="AlphaFoldDB" id="A0AAD8GW66"/>
<dbReference type="PANTHER" id="PTHR46033">
    <property type="entry name" value="PROTEIN MAIN-LIKE 2"/>
    <property type="match status" value="1"/>
</dbReference>
<dbReference type="Pfam" id="PF10536">
    <property type="entry name" value="PMD"/>
    <property type="match status" value="2"/>
</dbReference>
<evidence type="ECO:0000313" key="3">
    <source>
        <dbReference type="Proteomes" id="UP001237642"/>
    </source>
</evidence>
<dbReference type="GO" id="GO:0010073">
    <property type="term" value="P:meristem maintenance"/>
    <property type="evidence" value="ECO:0007669"/>
    <property type="project" value="InterPro"/>
</dbReference>
<keyword evidence="3" id="KW-1185">Reference proteome</keyword>
<reference evidence="2" key="2">
    <citation type="submission" date="2023-05" db="EMBL/GenBank/DDBJ databases">
        <authorList>
            <person name="Schelkunov M.I."/>
        </authorList>
    </citation>
    <scope>NUCLEOTIDE SEQUENCE</scope>
    <source>
        <strain evidence="2">Hsosn_3</strain>
        <tissue evidence="2">Leaf</tissue>
    </source>
</reference>
<proteinExistence type="predicted"/>
<dbReference type="PANTHER" id="PTHR46033:SF80">
    <property type="entry name" value="PROTEIN MAIN-LIKE 2-LIKE"/>
    <property type="match status" value="1"/>
</dbReference>
<feature type="domain" description="Aminotransferase-like plant mobile" evidence="1">
    <location>
        <begin position="98"/>
        <end position="451"/>
    </location>
</feature>
<evidence type="ECO:0000313" key="2">
    <source>
        <dbReference type="EMBL" id="KAK1355362.1"/>
    </source>
</evidence>
<dbReference type="InterPro" id="IPR019557">
    <property type="entry name" value="AminoTfrase-like_pln_mobile"/>
</dbReference>
<dbReference type="InterPro" id="IPR044824">
    <property type="entry name" value="MAIN-like"/>
</dbReference>
<dbReference type="EMBL" id="JAUIZM010000011">
    <property type="protein sequence ID" value="KAK1355362.1"/>
    <property type="molecule type" value="Genomic_DNA"/>
</dbReference>
<feature type="domain" description="Aminotransferase-like plant mobile" evidence="1">
    <location>
        <begin position="684"/>
        <end position="920"/>
    </location>
</feature>